<keyword evidence="5" id="KW-1185">Reference proteome</keyword>
<gene>
    <name evidence="4" type="primary">Contig15172.g16163</name>
    <name evidence="4" type="ORF">STYLEM_16472</name>
</gene>
<keyword evidence="1" id="KW-0863">Zinc-finger</keyword>
<feature type="domain" description="B box-type" evidence="2">
    <location>
        <begin position="86"/>
        <end position="126"/>
    </location>
</feature>
<accession>A0A078AYY0</accession>
<proteinExistence type="predicted"/>
<dbReference type="AlphaFoldDB" id="A0A078AYY0"/>
<dbReference type="EMBL" id="CCKQ01015551">
    <property type="protein sequence ID" value="CDW87369.1"/>
    <property type="molecule type" value="Genomic_DNA"/>
</dbReference>
<feature type="domain" description="TLDc" evidence="3">
    <location>
        <begin position="206"/>
        <end position="380"/>
    </location>
</feature>
<evidence type="ECO:0000256" key="1">
    <source>
        <dbReference type="PROSITE-ProRule" id="PRU00024"/>
    </source>
</evidence>
<keyword evidence="1" id="KW-0862">Zinc</keyword>
<dbReference type="InterPro" id="IPR006571">
    <property type="entry name" value="TLDc_dom"/>
</dbReference>
<dbReference type="InterPro" id="IPR000315">
    <property type="entry name" value="Znf_B-box"/>
</dbReference>
<evidence type="ECO:0000313" key="5">
    <source>
        <dbReference type="Proteomes" id="UP000039865"/>
    </source>
</evidence>
<dbReference type="Gene3D" id="3.30.160.60">
    <property type="entry name" value="Classic Zinc Finger"/>
    <property type="match status" value="1"/>
</dbReference>
<evidence type="ECO:0000259" key="3">
    <source>
        <dbReference type="PROSITE" id="PS51886"/>
    </source>
</evidence>
<dbReference type="InParanoid" id="A0A078AYY0"/>
<dbReference type="CDD" id="cd19756">
    <property type="entry name" value="Bbox2"/>
    <property type="match status" value="1"/>
</dbReference>
<evidence type="ECO:0000313" key="4">
    <source>
        <dbReference type="EMBL" id="CDW87369.1"/>
    </source>
</evidence>
<reference evidence="4 5" key="1">
    <citation type="submission" date="2014-06" db="EMBL/GenBank/DDBJ databases">
        <authorList>
            <person name="Swart Estienne"/>
        </authorList>
    </citation>
    <scope>NUCLEOTIDE SEQUENCE [LARGE SCALE GENOMIC DNA]</scope>
    <source>
        <strain evidence="4 5">130c</strain>
    </source>
</reference>
<name>A0A078AYY0_STYLE</name>
<protein>
    <submittedName>
        <fullName evidence="4">Tldc domain-containing protein</fullName>
    </submittedName>
</protein>
<dbReference type="GO" id="GO:0008270">
    <property type="term" value="F:zinc ion binding"/>
    <property type="evidence" value="ECO:0007669"/>
    <property type="project" value="UniProtKB-KW"/>
</dbReference>
<dbReference type="Pfam" id="PF07534">
    <property type="entry name" value="TLD"/>
    <property type="match status" value="1"/>
</dbReference>
<dbReference type="PROSITE" id="PS50119">
    <property type="entry name" value="ZF_BBOX"/>
    <property type="match status" value="1"/>
</dbReference>
<evidence type="ECO:0000259" key="2">
    <source>
        <dbReference type="PROSITE" id="PS50119"/>
    </source>
</evidence>
<dbReference type="Proteomes" id="UP000039865">
    <property type="component" value="Unassembled WGS sequence"/>
</dbReference>
<sequence length="382" mass="44730">MESLRCILICVKCNKFYNTTTRVPLNLPCQDVICKQCYEFEYSQVQSQIIICPFDADHLFERTARVIESQIILRYLQQYDFYSIQCSVHQDENARNYCKVEDKILCGRCILSNPHEHQRKKRETHFDIKREYLEDSFQKVLQHSQLDESVIKKIKDQSDLNTFLANFSYQQANKHEQERLYSEQIRRSVPSSIPTLKIPLYLEFKRLMEIELSRDELSLIKKHIDPLRSITYSLIYKGIRDGFLSSKFHEICDNKGSTVSFILSDSGQVFGGYTSKPWNSDGKYQKDSGAFLFSLSKRTVHKQYQNRDYAVQNNKNALLAFGYGHDILIPNNCQIQNCSTKLGATYMIPSDTEFNEIECEKYFANTQNFKVVDIEVYKVVIN</sequence>
<organism evidence="4 5">
    <name type="scientific">Stylonychia lemnae</name>
    <name type="common">Ciliate</name>
    <dbReference type="NCBI Taxonomy" id="5949"/>
    <lineage>
        <taxon>Eukaryota</taxon>
        <taxon>Sar</taxon>
        <taxon>Alveolata</taxon>
        <taxon>Ciliophora</taxon>
        <taxon>Intramacronucleata</taxon>
        <taxon>Spirotrichea</taxon>
        <taxon>Stichotrichia</taxon>
        <taxon>Sporadotrichida</taxon>
        <taxon>Oxytrichidae</taxon>
        <taxon>Stylonychinae</taxon>
        <taxon>Stylonychia</taxon>
    </lineage>
</organism>
<dbReference type="SUPFAM" id="SSF57845">
    <property type="entry name" value="B-box zinc-binding domain"/>
    <property type="match status" value="1"/>
</dbReference>
<dbReference type="OrthoDB" id="2428684at2759"/>
<dbReference type="PROSITE" id="PS51886">
    <property type="entry name" value="TLDC"/>
    <property type="match status" value="1"/>
</dbReference>
<dbReference type="SMART" id="SM00584">
    <property type="entry name" value="TLDc"/>
    <property type="match status" value="1"/>
</dbReference>
<keyword evidence="1" id="KW-0479">Metal-binding</keyword>
<dbReference type="PANTHER" id="PTHR23354">
    <property type="entry name" value="NUCLEOLAR PROTEIN 7/ESTROGEN RECEPTOR COACTIVATOR-RELATED"/>
    <property type="match status" value="1"/>
</dbReference>